<dbReference type="PROSITE" id="PS00166">
    <property type="entry name" value="ENOYL_COA_HYDRATASE"/>
    <property type="match status" value="1"/>
</dbReference>
<dbReference type="FunFam" id="1.10.12.10:FF:000001">
    <property type="entry name" value="Probable enoyl-CoA hydratase, mitochondrial"/>
    <property type="match status" value="1"/>
</dbReference>
<proteinExistence type="inferred from homology"/>
<accession>A0A5B7WR93</accession>
<dbReference type="CDD" id="cd06558">
    <property type="entry name" value="crotonase-like"/>
    <property type="match status" value="1"/>
</dbReference>
<evidence type="ECO:0000256" key="5">
    <source>
        <dbReference type="ARBA" id="ARBA00023717"/>
    </source>
</evidence>
<reference evidence="7 8" key="1">
    <citation type="submission" date="2018-12" db="EMBL/GenBank/DDBJ databases">
        <title>Complete Genome Sequence of Glutamicibacter creatinolyticus strain LGCM259,isolated from an abscess of a 12-year-old mare in Italy.</title>
        <authorList>
            <person name="Santos R.G."/>
            <person name="Silva A.L."/>
            <person name="Seyffert N."/>
            <person name="Castro T.L.P."/>
            <person name="Attili A.R."/>
            <person name="Rifici C."/>
            <person name="Mazzullo G."/>
            <person name="Brenig B."/>
            <person name="Venanzi F."/>
            <person name="Azevedo V."/>
        </authorList>
    </citation>
    <scope>NUCLEOTIDE SEQUENCE [LARGE SCALE GENOMIC DNA]</scope>
    <source>
        <strain evidence="7 8">LGCM 259</strain>
    </source>
</reference>
<dbReference type="InterPro" id="IPR029045">
    <property type="entry name" value="ClpP/crotonase-like_dom_sf"/>
</dbReference>
<comment type="catalytic activity">
    <reaction evidence="5">
        <text>a 4-saturated-(3S)-3-hydroxyacyl-CoA = a (3E)-enoyl-CoA + H2O</text>
        <dbReference type="Rhea" id="RHEA:20724"/>
        <dbReference type="ChEBI" id="CHEBI:15377"/>
        <dbReference type="ChEBI" id="CHEBI:58521"/>
        <dbReference type="ChEBI" id="CHEBI:137480"/>
        <dbReference type="EC" id="4.2.1.17"/>
    </reaction>
</comment>
<dbReference type="InterPro" id="IPR001753">
    <property type="entry name" value="Enoyl-CoA_hydra/iso"/>
</dbReference>
<keyword evidence="3" id="KW-0456">Lyase</keyword>
<evidence type="ECO:0000256" key="4">
    <source>
        <dbReference type="ARBA" id="ARBA00023709"/>
    </source>
</evidence>
<gene>
    <name evidence="7" type="ORF">GcLGCM259_0042</name>
</gene>
<dbReference type="InterPro" id="IPR014748">
    <property type="entry name" value="Enoyl-CoA_hydra_C"/>
</dbReference>
<dbReference type="EC" id="4.2.1.17" evidence="2"/>
<dbReference type="Gene3D" id="1.10.12.10">
    <property type="entry name" value="Lyase 2-enoyl-coa Hydratase, Chain A, domain 2"/>
    <property type="match status" value="1"/>
</dbReference>
<dbReference type="Pfam" id="PF00378">
    <property type="entry name" value="ECH_1"/>
    <property type="match status" value="1"/>
</dbReference>
<evidence type="ECO:0000256" key="1">
    <source>
        <dbReference type="ARBA" id="ARBA00005254"/>
    </source>
</evidence>
<dbReference type="RefSeq" id="WP_138173178.1">
    <property type="nucleotide sequence ID" value="NZ_BAAAGL010000014.1"/>
</dbReference>
<evidence type="ECO:0000256" key="3">
    <source>
        <dbReference type="ARBA" id="ARBA00023239"/>
    </source>
</evidence>
<evidence type="ECO:0000256" key="2">
    <source>
        <dbReference type="ARBA" id="ARBA00012076"/>
    </source>
</evidence>
<dbReference type="Gene3D" id="3.90.226.10">
    <property type="entry name" value="2-enoyl-CoA Hydratase, Chain A, domain 1"/>
    <property type="match status" value="1"/>
</dbReference>
<evidence type="ECO:0000256" key="6">
    <source>
        <dbReference type="RuleBase" id="RU003707"/>
    </source>
</evidence>
<evidence type="ECO:0000313" key="7">
    <source>
        <dbReference type="EMBL" id="QCY45835.1"/>
    </source>
</evidence>
<dbReference type="InterPro" id="IPR018376">
    <property type="entry name" value="Enoyl-CoA_hyd/isom_CS"/>
</dbReference>
<sequence>MEQFETLSLRTQGSALIVTINRPASMNALALEVVEDLEKLVTHLAGTGFEHRGVVLTGAGEKSFVAGANIVQMKDMDADAADAYGRRMHRVTEALEALQVPVIAAVNGFALGGGCELALACDFIYAAENASFGQPEVNLGLVPGFGGSVRLPRRVGVAMARELIFTGRRIKAAEALRIGLANRVVPAAELIDTAVATIEEIAAVSPMAVANVKGAINQIADTDVHAGLDLEAASFRKAFTTEDSVEGRAAFVEKRKAQFPGK</sequence>
<dbReference type="KEGG" id="gcr:GcLGCM259_0042"/>
<dbReference type="Proteomes" id="UP000307000">
    <property type="component" value="Chromosome"/>
</dbReference>
<dbReference type="PANTHER" id="PTHR11941">
    <property type="entry name" value="ENOYL-COA HYDRATASE-RELATED"/>
    <property type="match status" value="1"/>
</dbReference>
<evidence type="ECO:0000313" key="8">
    <source>
        <dbReference type="Proteomes" id="UP000307000"/>
    </source>
</evidence>
<organism evidence="7 8">
    <name type="scientific">Glutamicibacter creatinolyticus</name>
    <dbReference type="NCBI Taxonomy" id="162496"/>
    <lineage>
        <taxon>Bacteria</taxon>
        <taxon>Bacillati</taxon>
        <taxon>Actinomycetota</taxon>
        <taxon>Actinomycetes</taxon>
        <taxon>Micrococcales</taxon>
        <taxon>Micrococcaceae</taxon>
        <taxon>Glutamicibacter</taxon>
    </lineage>
</organism>
<comment type="catalytic activity">
    <reaction evidence="4">
        <text>a (3S)-3-hydroxyacyl-CoA = a (2E)-enoyl-CoA + H2O</text>
        <dbReference type="Rhea" id="RHEA:16105"/>
        <dbReference type="ChEBI" id="CHEBI:15377"/>
        <dbReference type="ChEBI" id="CHEBI:57318"/>
        <dbReference type="ChEBI" id="CHEBI:58856"/>
        <dbReference type="EC" id="4.2.1.17"/>
    </reaction>
</comment>
<dbReference type="AlphaFoldDB" id="A0A5B7WR93"/>
<protein>
    <recommendedName>
        <fullName evidence="2">enoyl-CoA hydratase</fullName>
        <ecNumber evidence="2">4.2.1.17</ecNumber>
    </recommendedName>
</protein>
<name>A0A5B7WR93_9MICC</name>
<dbReference type="SUPFAM" id="SSF52096">
    <property type="entry name" value="ClpP/crotonase"/>
    <property type="match status" value="1"/>
</dbReference>
<dbReference type="GO" id="GO:0004300">
    <property type="term" value="F:enoyl-CoA hydratase activity"/>
    <property type="evidence" value="ECO:0007669"/>
    <property type="project" value="UniProtKB-EC"/>
</dbReference>
<keyword evidence="8" id="KW-1185">Reference proteome</keyword>
<dbReference type="EMBL" id="CP034412">
    <property type="protein sequence ID" value="QCY45835.1"/>
    <property type="molecule type" value="Genomic_DNA"/>
</dbReference>
<dbReference type="GO" id="GO:0006635">
    <property type="term" value="P:fatty acid beta-oxidation"/>
    <property type="evidence" value="ECO:0007669"/>
    <property type="project" value="TreeGrafter"/>
</dbReference>
<dbReference type="PANTHER" id="PTHR11941:SF54">
    <property type="entry name" value="ENOYL-COA HYDRATASE, MITOCHONDRIAL"/>
    <property type="match status" value="1"/>
</dbReference>
<dbReference type="FunFam" id="3.90.226.10:FF:000009">
    <property type="entry name" value="Carnitinyl-CoA dehydratase"/>
    <property type="match status" value="1"/>
</dbReference>
<comment type="similarity">
    <text evidence="1 6">Belongs to the enoyl-CoA hydratase/isomerase family.</text>
</comment>